<feature type="domain" description="Quinate/shikimate 5-dehydrogenase/glutamyl-tRNA reductase" evidence="12">
    <location>
        <begin position="315"/>
        <end position="456"/>
    </location>
</feature>
<dbReference type="Pfam" id="PF05201">
    <property type="entry name" value="GlutR_N"/>
    <property type="match status" value="1"/>
</dbReference>
<dbReference type="GO" id="GO:0006782">
    <property type="term" value="P:protoporphyrinogen IX biosynthetic process"/>
    <property type="evidence" value="ECO:0007669"/>
    <property type="project" value="UniProtKB-UniPathway"/>
</dbReference>
<keyword evidence="8 10" id="KW-0627">Porphyrin biosynthesis</keyword>
<reference evidence="14 15" key="1">
    <citation type="journal article" date="2019" name="Genome Biol. Evol.">
        <title>Insights into the evolution of the New World diploid cottons (Gossypium, subgenus Houzingenia) based on genome sequencing.</title>
        <authorList>
            <person name="Grover C.E."/>
            <person name="Arick M.A. 2nd"/>
            <person name="Thrash A."/>
            <person name="Conover J.L."/>
            <person name="Sanders W.S."/>
            <person name="Peterson D.G."/>
            <person name="Frelichowski J.E."/>
            <person name="Scheffler J.A."/>
            <person name="Scheffler B.E."/>
            <person name="Wendel J.F."/>
        </authorList>
    </citation>
    <scope>NUCLEOTIDE SEQUENCE [LARGE SCALE GENOMIC DNA]</scope>
    <source>
        <strain evidence="14">157</strain>
        <tissue evidence="14">Leaf</tissue>
    </source>
</reference>
<keyword evidence="7" id="KW-0149">Chlorophyll biosynthesis</keyword>
<dbReference type="SUPFAM" id="SSF69742">
    <property type="entry name" value="Glutamyl tRNA-reductase catalytic, N-terminal domain"/>
    <property type="match status" value="1"/>
</dbReference>
<evidence type="ECO:0000256" key="3">
    <source>
        <dbReference type="ARBA" id="ARBA00005916"/>
    </source>
</evidence>
<organism evidence="14 15">
    <name type="scientific">Gossypium lobatum</name>
    <dbReference type="NCBI Taxonomy" id="34289"/>
    <lineage>
        <taxon>Eukaryota</taxon>
        <taxon>Viridiplantae</taxon>
        <taxon>Streptophyta</taxon>
        <taxon>Embryophyta</taxon>
        <taxon>Tracheophyta</taxon>
        <taxon>Spermatophyta</taxon>
        <taxon>Magnoliopsida</taxon>
        <taxon>eudicotyledons</taxon>
        <taxon>Gunneridae</taxon>
        <taxon>Pentapetalae</taxon>
        <taxon>rosids</taxon>
        <taxon>malvids</taxon>
        <taxon>Malvales</taxon>
        <taxon>Malvaceae</taxon>
        <taxon>Malvoideae</taxon>
        <taxon>Gossypium</taxon>
    </lineage>
</organism>
<evidence type="ECO:0000256" key="5">
    <source>
        <dbReference type="ARBA" id="ARBA00022857"/>
    </source>
</evidence>
<comment type="similarity">
    <text evidence="3 10">Belongs to the glutamyl-tRNA reductase family.</text>
</comment>
<name>A0A7J8MMP5_9ROSI</name>
<dbReference type="InterPro" id="IPR015896">
    <property type="entry name" value="4pyrrol_synth_GluRdtase_dimer"/>
</dbReference>
<dbReference type="FunFam" id="3.40.50.720:FF:000031">
    <property type="entry name" value="Glutamyl-tRNA reductase"/>
    <property type="match status" value="1"/>
</dbReference>
<dbReference type="Pfam" id="PF01488">
    <property type="entry name" value="Shikimate_DH"/>
    <property type="match status" value="1"/>
</dbReference>
<evidence type="ECO:0000259" key="13">
    <source>
        <dbReference type="Pfam" id="PF05201"/>
    </source>
</evidence>
<comment type="catalytic activity">
    <reaction evidence="9 10">
        <text>(S)-4-amino-5-oxopentanoate + tRNA(Glu) + NADP(+) = L-glutamyl-tRNA(Glu) + NADPH + H(+)</text>
        <dbReference type="Rhea" id="RHEA:12344"/>
        <dbReference type="Rhea" id="RHEA-COMP:9663"/>
        <dbReference type="Rhea" id="RHEA-COMP:9680"/>
        <dbReference type="ChEBI" id="CHEBI:15378"/>
        <dbReference type="ChEBI" id="CHEBI:57501"/>
        <dbReference type="ChEBI" id="CHEBI:57783"/>
        <dbReference type="ChEBI" id="CHEBI:58349"/>
        <dbReference type="ChEBI" id="CHEBI:78442"/>
        <dbReference type="ChEBI" id="CHEBI:78520"/>
        <dbReference type="EC" id="1.2.1.70"/>
    </reaction>
</comment>
<dbReference type="InterPro" id="IPR015895">
    <property type="entry name" value="4pyrrol_synth_GluRdtase_N"/>
</dbReference>
<feature type="domain" description="Tetrapyrrole biosynthesis glutamyl-tRNA reductase dimerisation" evidence="11">
    <location>
        <begin position="470"/>
        <end position="574"/>
    </location>
</feature>
<dbReference type="InterPro" id="IPR036453">
    <property type="entry name" value="GluRdtase_dimer_dom_sf"/>
</dbReference>
<dbReference type="Gene3D" id="3.30.460.30">
    <property type="entry name" value="Glutamyl-tRNA reductase, N-terminal domain"/>
    <property type="match status" value="1"/>
</dbReference>
<evidence type="ECO:0000313" key="14">
    <source>
        <dbReference type="EMBL" id="MBA0566019.1"/>
    </source>
</evidence>
<gene>
    <name evidence="14" type="ORF">Golob_010870</name>
</gene>
<dbReference type="SUPFAM" id="SSF69075">
    <property type="entry name" value="Glutamyl tRNA-reductase dimerization domain"/>
    <property type="match status" value="1"/>
</dbReference>
<evidence type="ECO:0000256" key="9">
    <source>
        <dbReference type="ARBA" id="ARBA00047464"/>
    </source>
</evidence>
<comment type="pathway">
    <text evidence="1 10">Porphyrin-containing compound metabolism; protoporphyrin-IX biosynthesis; 5-aminolevulinate from L-glutamyl-tRNA(Glu): step 1/2.</text>
</comment>
<sequence length="594" mass="64982">MAVSSTFSGAKLERLLINSCSSPSASSLRACSLSHQQMKAFSKPNPGRKALAQRTGGVRCEVAQSDAINEGEKMDPSKASALSALEQLKTSAADRSLEDHIPILLSENVWDMVLSQKLKSRSNMEGNGLHEQTPNTDGYTKERSSIVVIGLSVHTAPVEMREKLAIPEAEWPRAIAELCGLNHIEEAAVLSTCNRMEIYVVALSQHRGVKEVTEWMSKTSGIPVSEICEHRFLLYNKDATQHIFEVSAGLDSLVLGEGQILAQVKQVVKVGQGVVGFGRNISGLFKHAITVGKRVRTETNIAAGAVSVSSAAVELALMKLPESSHATARMLVIGAGKMGKLVIKHLVAKGCTKMVVVNRSEEKVAAIHEEMQGVEIIYRPLTDMLACSAEADVVFTSTASETPLFLKEHVKDLPPVSSEVGGLRLFVDISVPRNVGSCVSDVEGARLYNVDDLKEVVAANKEDRLRKAMEAQAIIAEESKQFEAWRDSLETVPTIKKLRAYAERIRVAELEKCLSKMGEDIPKKTRRAVDDLSRGIVNKLLHGPMQHLRCDGSDDRTLSETLENMHALNRMFGLESDISLFEQKIRAKVEQSQK</sequence>
<evidence type="ECO:0000256" key="10">
    <source>
        <dbReference type="RuleBase" id="RU000584"/>
    </source>
</evidence>
<dbReference type="UniPathway" id="UPA00251">
    <property type="reaction ID" value="UER00316"/>
</dbReference>
<dbReference type="SUPFAM" id="SSF51735">
    <property type="entry name" value="NAD(P)-binding Rossmann-fold domains"/>
    <property type="match status" value="1"/>
</dbReference>
<keyword evidence="6 10" id="KW-0560">Oxidoreductase</keyword>
<accession>A0A7J8MMP5</accession>
<dbReference type="PROSITE" id="PS00747">
    <property type="entry name" value="GLUTR"/>
    <property type="match status" value="1"/>
</dbReference>
<dbReference type="Proteomes" id="UP000593572">
    <property type="component" value="Unassembled WGS sequence"/>
</dbReference>
<dbReference type="GO" id="GO:0050661">
    <property type="term" value="F:NADP binding"/>
    <property type="evidence" value="ECO:0007669"/>
    <property type="project" value="InterPro"/>
</dbReference>
<evidence type="ECO:0000256" key="1">
    <source>
        <dbReference type="ARBA" id="ARBA00005059"/>
    </source>
</evidence>
<dbReference type="EC" id="1.2.1.70" evidence="4 10"/>
<dbReference type="Pfam" id="PF00745">
    <property type="entry name" value="GlutR_dimer"/>
    <property type="match status" value="1"/>
</dbReference>
<dbReference type="InterPro" id="IPR000343">
    <property type="entry name" value="4pyrrol_synth_GluRdtase"/>
</dbReference>
<dbReference type="CDD" id="cd05213">
    <property type="entry name" value="NAD_bind_Glutamyl_tRNA_reduct"/>
    <property type="match status" value="1"/>
</dbReference>
<feature type="domain" description="Glutamyl-tRNA reductase N-terminal" evidence="13">
    <location>
        <begin position="149"/>
        <end position="299"/>
    </location>
</feature>
<dbReference type="InterPro" id="IPR018214">
    <property type="entry name" value="GluRdtase_CS"/>
</dbReference>
<dbReference type="PANTHER" id="PTHR43120:SF1">
    <property type="entry name" value="GLUTAMYL-TRNA REDUCTASE 1, CHLOROPLASTIC"/>
    <property type="match status" value="1"/>
</dbReference>
<evidence type="ECO:0000256" key="7">
    <source>
        <dbReference type="ARBA" id="ARBA00023171"/>
    </source>
</evidence>
<evidence type="ECO:0000256" key="8">
    <source>
        <dbReference type="ARBA" id="ARBA00023244"/>
    </source>
</evidence>
<evidence type="ECO:0000256" key="4">
    <source>
        <dbReference type="ARBA" id="ARBA00012970"/>
    </source>
</evidence>
<evidence type="ECO:0000256" key="6">
    <source>
        <dbReference type="ARBA" id="ARBA00023002"/>
    </source>
</evidence>
<dbReference type="PANTHER" id="PTHR43120">
    <property type="entry name" value="GLUTAMYL-TRNA REDUCTASE 1, CHLOROPLASTIC"/>
    <property type="match status" value="1"/>
</dbReference>
<proteinExistence type="inferred from homology"/>
<evidence type="ECO:0000313" key="15">
    <source>
        <dbReference type="Proteomes" id="UP000593572"/>
    </source>
</evidence>
<dbReference type="FunFam" id="3.30.460.30:FF:000001">
    <property type="entry name" value="Glutamyl-tRNA reductase"/>
    <property type="match status" value="1"/>
</dbReference>
<dbReference type="GO" id="GO:0015995">
    <property type="term" value="P:chlorophyll biosynthetic process"/>
    <property type="evidence" value="ECO:0007669"/>
    <property type="project" value="UniProtKB-KW"/>
</dbReference>
<comment type="pathway">
    <text evidence="2">Porphyrin-containing compound metabolism; chlorophyll biosynthesis.</text>
</comment>
<dbReference type="InterPro" id="IPR036343">
    <property type="entry name" value="GluRdtase_N_sf"/>
</dbReference>
<evidence type="ECO:0000259" key="11">
    <source>
        <dbReference type="Pfam" id="PF00745"/>
    </source>
</evidence>
<dbReference type="GO" id="GO:0008883">
    <property type="term" value="F:glutamyl-tRNA reductase activity"/>
    <property type="evidence" value="ECO:0007669"/>
    <property type="project" value="UniProtKB-EC"/>
</dbReference>
<evidence type="ECO:0000256" key="2">
    <source>
        <dbReference type="ARBA" id="ARBA00005173"/>
    </source>
</evidence>
<dbReference type="Gene3D" id="3.40.50.720">
    <property type="entry name" value="NAD(P)-binding Rossmann-like Domain"/>
    <property type="match status" value="1"/>
</dbReference>
<dbReference type="AlphaFoldDB" id="A0A7J8MMP5"/>
<dbReference type="EMBL" id="JABEZX010000009">
    <property type="protein sequence ID" value="MBA0566019.1"/>
    <property type="molecule type" value="Genomic_DNA"/>
</dbReference>
<dbReference type="NCBIfam" id="TIGR01035">
    <property type="entry name" value="hemA"/>
    <property type="match status" value="1"/>
</dbReference>
<evidence type="ECO:0000259" key="12">
    <source>
        <dbReference type="Pfam" id="PF01488"/>
    </source>
</evidence>
<dbReference type="InterPro" id="IPR036291">
    <property type="entry name" value="NAD(P)-bd_dom_sf"/>
</dbReference>
<protein>
    <recommendedName>
        <fullName evidence="4 10">Glutamyl-tRNA reductase</fullName>
        <ecNumber evidence="4 10">1.2.1.70</ecNumber>
    </recommendedName>
</protein>
<keyword evidence="15" id="KW-1185">Reference proteome</keyword>
<keyword evidence="5 10" id="KW-0521">NADP</keyword>
<comment type="caution">
    <text evidence="14">The sequence shown here is derived from an EMBL/GenBank/DDBJ whole genome shotgun (WGS) entry which is preliminary data.</text>
</comment>
<dbReference type="HAMAP" id="MF_00087">
    <property type="entry name" value="Glu_tRNA_reductase"/>
    <property type="match status" value="1"/>
</dbReference>
<dbReference type="InterPro" id="IPR006151">
    <property type="entry name" value="Shikm_DH/Glu-tRNA_Rdtase"/>
</dbReference>